<feature type="domain" description="Cytochrome b561 bacterial/Ni-hydrogenase" evidence="7">
    <location>
        <begin position="11"/>
        <end position="185"/>
    </location>
</feature>
<sequence length="192" mass="21475">MTQENMREIPVWDLFIRLFHWSLVLLFTLTYLTEGEDEWMLVHSYGGYIILGILALRIIWGLVGTRYARFSSFVRPPAQAMEYLKQLFAGRAKDYLGHNPAGGLMIVALIVCVSLTALTGMALYATTGHGPLAATFVATWPDGALEEVHEFFANFSLTLIVVHIAGVIVGSLAHRENLVRAMWTGKKRRPLP</sequence>
<evidence type="ECO:0000256" key="2">
    <source>
        <dbReference type="ARBA" id="ARBA00022475"/>
    </source>
</evidence>
<keyword evidence="4 6" id="KW-1133">Transmembrane helix</keyword>
<evidence type="ECO:0000313" key="8">
    <source>
        <dbReference type="EMBL" id="ABO25070.1"/>
    </source>
</evidence>
<feature type="transmembrane region" description="Helical" evidence="6">
    <location>
        <begin position="45"/>
        <end position="63"/>
    </location>
</feature>
<evidence type="ECO:0000256" key="5">
    <source>
        <dbReference type="ARBA" id="ARBA00023136"/>
    </source>
</evidence>
<dbReference type="OrthoDB" id="196472at2"/>
<dbReference type="SUPFAM" id="SSF81342">
    <property type="entry name" value="Transmembrane di-heme cytochromes"/>
    <property type="match status" value="1"/>
</dbReference>
<dbReference type="eggNOG" id="COG3658">
    <property type="taxonomic scope" value="Bacteria"/>
</dbReference>
<keyword evidence="2" id="KW-1003">Cell membrane</keyword>
<dbReference type="InterPro" id="IPR051542">
    <property type="entry name" value="Hydrogenase_cytochrome"/>
</dbReference>
<name>A3QHX2_SHELP</name>
<organism evidence="8 9">
    <name type="scientific">Shewanella loihica (strain ATCC BAA-1088 / PV-4)</name>
    <dbReference type="NCBI Taxonomy" id="323850"/>
    <lineage>
        <taxon>Bacteria</taxon>
        <taxon>Pseudomonadati</taxon>
        <taxon>Pseudomonadota</taxon>
        <taxon>Gammaproteobacteria</taxon>
        <taxon>Alteromonadales</taxon>
        <taxon>Shewanellaceae</taxon>
        <taxon>Shewanella</taxon>
    </lineage>
</organism>
<keyword evidence="3 6" id="KW-0812">Transmembrane</keyword>
<dbReference type="GO" id="GO:0020037">
    <property type="term" value="F:heme binding"/>
    <property type="evidence" value="ECO:0007669"/>
    <property type="project" value="TreeGrafter"/>
</dbReference>
<dbReference type="EMBL" id="CP000606">
    <property type="protein sequence ID" value="ABO25070.1"/>
    <property type="molecule type" value="Genomic_DNA"/>
</dbReference>
<reference evidence="8 9" key="1">
    <citation type="submission" date="2007-03" db="EMBL/GenBank/DDBJ databases">
        <title>Complete sequence of Shewanella loihica PV-4.</title>
        <authorList>
            <consortium name="US DOE Joint Genome Institute"/>
            <person name="Copeland A."/>
            <person name="Lucas S."/>
            <person name="Lapidus A."/>
            <person name="Barry K."/>
            <person name="Detter J.C."/>
            <person name="Glavina del Rio T."/>
            <person name="Hammon N."/>
            <person name="Israni S."/>
            <person name="Dalin E."/>
            <person name="Tice H."/>
            <person name="Pitluck S."/>
            <person name="Chain P."/>
            <person name="Malfatti S."/>
            <person name="Shin M."/>
            <person name="Vergez L."/>
            <person name="Schmutz J."/>
            <person name="Larimer F."/>
            <person name="Land M."/>
            <person name="Hauser L."/>
            <person name="Kyrpides N."/>
            <person name="Mikhailova N."/>
            <person name="Romine M.F."/>
            <person name="Serres G."/>
            <person name="Fredrickson J."/>
            <person name="Tiedje J."/>
            <person name="Richardson P."/>
        </authorList>
    </citation>
    <scope>NUCLEOTIDE SEQUENCE [LARGE SCALE GENOMIC DNA]</scope>
    <source>
        <strain evidence="9">ATCC BAA-1088 / PV-4</strain>
    </source>
</reference>
<evidence type="ECO:0000256" key="6">
    <source>
        <dbReference type="SAM" id="Phobius"/>
    </source>
</evidence>
<dbReference type="Proteomes" id="UP000001558">
    <property type="component" value="Chromosome"/>
</dbReference>
<evidence type="ECO:0000256" key="3">
    <source>
        <dbReference type="ARBA" id="ARBA00022692"/>
    </source>
</evidence>
<comment type="subcellular location">
    <subcellularLocation>
        <location evidence="1">Cell membrane</location>
        <topology evidence="1">Multi-pass membrane protein</topology>
    </subcellularLocation>
</comment>
<evidence type="ECO:0000256" key="1">
    <source>
        <dbReference type="ARBA" id="ARBA00004651"/>
    </source>
</evidence>
<dbReference type="HOGENOM" id="CLU_078451_2_1_6"/>
<evidence type="ECO:0000313" key="9">
    <source>
        <dbReference type="Proteomes" id="UP000001558"/>
    </source>
</evidence>
<protein>
    <submittedName>
        <fullName evidence="8">Cytochrome B561</fullName>
    </submittedName>
</protein>
<dbReference type="InterPro" id="IPR011577">
    <property type="entry name" value="Cyt_b561_bac/Ni-Hgenase"/>
</dbReference>
<dbReference type="GO" id="GO:0009055">
    <property type="term" value="F:electron transfer activity"/>
    <property type="evidence" value="ECO:0007669"/>
    <property type="project" value="InterPro"/>
</dbReference>
<feature type="transmembrane region" description="Helical" evidence="6">
    <location>
        <begin position="101"/>
        <end position="125"/>
    </location>
</feature>
<evidence type="ECO:0000259" key="7">
    <source>
        <dbReference type="Pfam" id="PF01292"/>
    </source>
</evidence>
<dbReference type="Gene3D" id="1.20.950.20">
    <property type="entry name" value="Transmembrane di-heme cytochromes, Chain C"/>
    <property type="match status" value="1"/>
</dbReference>
<keyword evidence="9" id="KW-1185">Reference proteome</keyword>
<evidence type="ECO:0000256" key="4">
    <source>
        <dbReference type="ARBA" id="ARBA00022989"/>
    </source>
</evidence>
<gene>
    <name evidence="8" type="ordered locus">Shew_3204</name>
</gene>
<dbReference type="Pfam" id="PF01292">
    <property type="entry name" value="Ni_hydr_CYTB"/>
    <property type="match status" value="1"/>
</dbReference>
<dbReference type="RefSeq" id="WP_011867000.1">
    <property type="nucleotide sequence ID" value="NC_009092.1"/>
</dbReference>
<dbReference type="GO" id="GO:0005886">
    <property type="term" value="C:plasma membrane"/>
    <property type="evidence" value="ECO:0007669"/>
    <property type="project" value="UniProtKB-SubCell"/>
</dbReference>
<feature type="transmembrane region" description="Helical" evidence="6">
    <location>
        <begin position="12"/>
        <end position="33"/>
    </location>
</feature>
<dbReference type="KEGG" id="slo:Shew_3204"/>
<feature type="transmembrane region" description="Helical" evidence="6">
    <location>
        <begin position="151"/>
        <end position="173"/>
    </location>
</feature>
<dbReference type="GO" id="GO:0022904">
    <property type="term" value="P:respiratory electron transport chain"/>
    <property type="evidence" value="ECO:0007669"/>
    <property type="project" value="InterPro"/>
</dbReference>
<dbReference type="PANTHER" id="PTHR30485:SF2">
    <property type="entry name" value="BLL0597 PROTEIN"/>
    <property type="match status" value="1"/>
</dbReference>
<proteinExistence type="predicted"/>
<dbReference type="InterPro" id="IPR016174">
    <property type="entry name" value="Di-haem_cyt_TM"/>
</dbReference>
<dbReference type="PANTHER" id="PTHR30485">
    <property type="entry name" value="NI/FE-HYDROGENASE 1 B-TYPE CYTOCHROME SUBUNIT"/>
    <property type="match status" value="1"/>
</dbReference>
<accession>A3QHX2</accession>
<dbReference type="AlphaFoldDB" id="A3QHX2"/>
<keyword evidence="5 6" id="KW-0472">Membrane</keyword>